<comment type="caution">
    <text evidence="1">The sequence shown here is derived from an EMBL/GenBank/DDBJ whole genome shotgun (WGS) entry which is preliminary data.</text>
</comment>
<proteinExistence type="predicted"/>
<dbReference type="EMBL" id="CALNXK010000023">
    <property type="protein sequence ID" value="CAH3110511.1"/>
    <property type="molecule type" value="Genomic_DNA"/>
</dbReference>
<name>A0ABN8NI66_9CNID</name>
<reference evidence="1 2" key="1">
    <citation type="submission" date="2022-05" db="EMBL/GenBank/DDBJ databases">
        <authorList>
            <consortium name="Genoscope - CEA"/>
            <person name="William W."/>
        </authorList>
    </citation>
    <scope>NUCLEOTIDE SEQUENCE [LARGE SCALE GENOMIC DNA]</scope>
</reference>
<gene>
    <name evidence="1" type="ORF">PLOB_00019559</name>
</gene>
<dbReference type="Proteomes" id="UP001159405">
    <property type="component" value="Unassembled WGS sequence"/>
</dbReference>
<protein>
    <submittedName>
        <fullName evidence="1">Uncharacterized protein</fullName>
    </submittedName>
</protein>
<evidence type="ECO:0000313" key="1">
    <source>
        <dbReference type="EMBL" id="CAH3110511.1"/>
    </source>
</evidence>
<organism evidence="1 2">
    <name type="scientific">Porites lobata</name>
    <dbReference type="NCBI Taxonomy" id="104759"/>
    <lineage>
        <taxon>Eukaryota</taxon>
        <taxon>Metazoa</taxon>
        <taxon>Cnidaria</taxon>
        <taxon>Anthozoa</taxon>
        <taxon>Hexacorallia</taxon>
        <taxon>Scleractinia</taxon>
        <taxon>Fungiina</taxon>
        <taxon>Poritidae</taxon>
        <taxon>Porites</taxon>
    </lineage>
</organism>
<accession>A0ABN8NI66</accession>
<evidence type="ECO:0000313" key="2">
    <source>
        <dbReference type="Proteomes" id="UP001159405"/>
    </source>
</evidence>
<keyword evidence="2" id="KW-1185">Reference proteome</keyword>
<sequence length="257" mass="29639">MAKEAILETSSDFYAVPAETESAILTLWSANHINKYNQCEMYTHSKSQFTRDFKLTKALLHLTELTFQDSSDYEIVKEGFNYRHGEFYLYKFNVDRIIGYSIEAGQFTKHIGIFYTYRPCDGDQFNIVTARSHGACALRTFKDTLSVPQLFIFKLNHKYNLPLHLIIYNNDSVDVLPITSRCISDQVTKFPIRSRHDVSPIKSRSVPTKYVRSHDVFRTTYEMSDLIRIRIGSEGATDSSYALVSHPKANSLNQFKN</sequence>